<keyword evidence="7" id="KW-0969">Cilium</keyword>
<dbReference type="EMBL" id="BMWZ01000004">
    <property type="protein sequence ID" value="GGZ81132.1"/>
    <property type="molecule type" value="Genomic_DNA"/>
</dbReference>
<evidence type="ECO:0000313" key="7">
    <source>
        <dbReference type="EMBL" id="GGZ81132.1"/>
    </source>
</evidence>
<evidence type="ECO:0000256" key="1">
    <source>
        <dbReference type="ARBA" id="ARBA00004442"/>
    </source>
</evidence>
<dbReference type="SUPFAM" id="SSF103088">
    <property type="entry name" value="OmpA-like"/>
    <property type="match status" value="1"/>
</dbReference>
<dbReference type="AlphaFoldDB" id="A0A918VAD9"/>
<dbReference type="GO" id="GO:0009279">
    <property type="term" value="C:cell outer membrane"/>
    <property type="evidence" value="ECO:0007669"/>
    <property type="project" value="UniProtKB-SubCell"/>
</dbReference>
<dbReference type="InterPro" id="IPR050330">
    <property type="entry name" value="Bact_OuterMem_StrucFunc"/>
</dbReference>
<evidence type="ECO:0000256" key="4">
    <source>
        <dbReference type="PROSITE-ProRule" id="PRU00473"/>
    </source>
</evidence>
<dbReference type="InterPro" id="IPR006665">
    <property type="entry name" value="OmpA-like"/>
</dbReference>
<dbReference type="PANTHER" id="PTHR30329:SF21">
    <property type="entry name" value="LIPOPROTEIN YIAD-RELATED"/>
    <property type="match status" value="1"/>
</dbReference>
<reference evidence="7" key="2">
    <citation type="submission" date="2020-09" db="EMBL/GenBank/DDBJ databases">
        <authorList>
            <person name="Sun Q."/>
            <person name="Kim S."/>
        </authorList>
    </citation>
    <scope>NUCLEOTIDE SEQUENCE</scope>
    <source>
        <strain evidence="7">KCTC 12710</strain>
    </source>
</reference>
<keyword evidence="7" id="KW-0966">Cell projection</keyword>
<feature type="domain" description="OmpA-like" evidence="6">
    <location>
        <begin position="550"/>
        <end position="665"/>
    </location>
</feature>
<evidence type="ECO:0000256" key="3">
    <source>
        <dbReference type="ARBA" id="ARBA00023237"/>
    </source>
</evidence>
<dbReference type="RefSeq" id="WP_189360482.1">
    <property type="nucleotide sequence ID" value="NZ_BMWZ01000004.1"/>
</dbReference>
<dbReference type="PROSITE" id="PS51123">
    <property type="entry name" value="OMPA_2"/>
    <property type="match status" value="1"/>
</dbReference>
<comment type="caution">
    <text evidence="7">The sequence shown here is derived from an EMBL/GenBank/DDBJ whole genome shotgun (WGS) entry which is preliminary data.</text>
</comment>
<dbReference type="PANTHER" id="PTHR30329">
    <property type="entry name" value="STATOR ELEMENT OF FLAGELLAR MOTOR COMPLEX"/>
    <property type="match status" value="1"/>
</dbReference>
<dbReference type="Gene3D" id="3.30.1330.60">
    <property type="entry name" value="OmpA-like domain"/>
    <property type="match status" value="1"/>
</dbReference>
<dbReference type="Proteomes" id="UP000636004">
    <property type="component" value="Unassembled WGS sequence"/>
</dbReference>
<evidence type="ECO:0000313" key="8">
    <source>
        <dbReference type="Proteomes" id="UP000636004"/>
    </source>
</evidence>
<keyword evidence="2 4" id="KW-0472">Membrane</keyword>
<dbReference type="PRINTS" id="PR01021">
    <property type="entry name" value="OMPADOMAIN"/>
</dbReference>
<dbReference type="InterPro" id="IPR006664">
    <property type="entry name" value="OMP_bac"/>
</dbReference>
<protein>
    <submittedName>
        <fullName evidence="7">Flagellar motor protein MotB</fullName>
    </submittedName>
</protein>
<evidence type="ECO:0000256" key="2">
    <source>
        <dbReference type="ARBA" id="ARBA00023136"/>
    </source>
</evidence>
<keyword evidence="7" id="KW-0282">Flagellum</keyword>
<dbReference type="CDD" id="cd07185">
    <property type="entry name" value="OmpA_C-like"/>
    <property type="match status" value="1"/>
</dbReference>
<sequence length="665" mass="72797">MKRIILLFLFLSTTFIARSQSYIGFLSDNYSGVHAVISNPAQIVGTPYKLDINLIGASALLGNDYYGVNVFDALKDDYDINLEANKYPLVDNRAGANVDVLGPAVMFNLNRNSSMALFTRGRSFGNVNNISGSTIEAIADSSTNDFSISEDDINGLGNGWLEFGVTYAHIILNKNQHVLKGGLTLKYLKGAGSAYAVGENVTLDYDSEGTDLGGGETTGSISSTGFLNYARFAEFDNENYNYDLPSGADGFGSDLGFVYEWRPNYLNIDLDIDSPKNKQSSYKLKIGLTVTDIGYVDYKNGIRQGFNITKENVSEEDFDNAEDLGSFLEANYTLTNSSRGYKIDLPTALHLNIDWMLKSKLFLNLNTDYSLMSKDRRTANFISNIVSLTPRYETKSFSFYLPLSVIDNSGFRMGAGIRTGPFYIGSGSIISALTSSNNKEADIYAGFKIGVFDKDKSDKDGDGIIDKEDDCPNVAGPVENNGCPWGDKDGDAVLDNVDACPDEFGPEENNGCPWEDTDGDGVPDKDDKCKFDVGTVANMGCPEAEVTEAVQKELNDYARVILFNFGNAEIKAESTQTLLEIVKILNEYPSAKFTIEGHTDSIGSYEVNQNVSDERAKAVKAFLVDNGVDSSRLTAIGYGERKPIATNMYKAGRAKNRRVEINLVK</sequence>
<dbReference type="InterPro" id="IPR028974">
    <property type="entry name" value="TSP_type-3_rpt"/>
</dbReference>
<gene>
    <name evidence="7" type="ORF">GCM10007028_18200</name>
</gene>
<evidence type="ECO:0000256" key="5">
    <source>
        <dbReference type="SAM" id="MobiDB-lite"/>
    </source>
</evidence>
<comment type="subcellular location">
    <subcellularLocation>
        <location evidence="1">Cell outer membrane</location>
    </subcellularLocation>
</comment>
<accession>A0A918VAD9</accession>
<dbReference type="Pfam" id="PF00691">
    <property type="entry name" value="OmpA"/>
    <property type="match status" value="1"/>
</dbReference>
<reference evidence="7" key="1">
    <citation type="journal article" date="2014" name="Int. J. Syst. Evol. Microbiol.">
        <title>Complete genome sequence of Corynebacterium casei LMG S-19264T (=DSM 44701T), isolated from a smear-ripened cheese.</title>
        <authorList>
            <consortium name="US DOE Joint Genome Institute (JGI-PGF)"/>
            <person name="Walter F."/>
            <person name="Albersmeier A."/>
            <person name="Kalinowski J."/>
            <person name="Ruckert C."/>
        </authorList>
    </citation>
    <scope>NUCLEOTIDE SEQUENCE</scope>
    <source>
        <strain evidence="7">KCTC 12710</strain>
    </source>
</reference>
<dbReference type="Gene3D" id="4.10.1080.10">
    <property type="entry name" value="TSP type-3 repeat"/>
    <property type="match status" value="1"/>
</dbReference>
<dbReference type="InterPro" id="IPR043781">
    <property type="entry name" value="DUF5723"/>
</dbReference>
<evidence type="ECO:0000259" key="6">
    <source>
        <dbReference type="PROSITE" id="PS51123"/>
    </source>
</evidence>
<dbReference type="Pfam" id="PF18990">
    <property type="entry name" value="DUF5723"/>
    <property type="match status" value="1"/>
</dbReference>
<organism evidence="7 8">
    <name type="scientific">Algibacter mikhailovii</name>
    <dbReference type="NCBI Taxonomy" id="425498"/>
    <lineage>
        <taxon>Bacteria</taxon>
        <taxon>Pseudomonadati</taxon>
        <taxon>Bacteroidota</taxon>
        <taxon>Flavobacteriia</taxon>
        <taxon>Flavobacteriales</taxon>
        <taxon>Flavobacteriaceae</taxon>
        <taxon>Algibacter</taxon>
    </lineage>
</organism>
<dbReference type="SUPFAM" id="SSF103647">
    <property type="entry name" value="TSP type-3 repeat"/>
    <property type="match status" value="1"/>
</dbReference>
<keyword evidence="3" id="KW-0998">Cell outer membrane</keyword>
<dbReference type="InterPro" id="IPR036737">
    <property type="entry name" value="OmpA-like_sf"/>
</dbReference>
<dbReference type="GO" id="GO:0005509">
    <property type="term" value="F:calcium ion binding"/>
    <property type="evidence" value="ECO:0007669"/>
    <property type="project" value="InterPro"/>
</dbReference>
<proteinExistence type="predicted"/>
<keyword evidence="8" id="KW-1185">Reference proteome</keyword>
<name>A0A918VAD9_9FLAO</name>
<feature type="region of interest" description="Disordered" evidence="5">
    <location>
        <begin position="504"/>
        <end position="523"/>
    </location>
</feature>